<organism evidence="2 3">
    <name type="scientific">Pteropus alecto</name>
    <name type="common">Black flying fox</name>
    <dbReference type="NCBI Taxonomy" id="9402"/>
    <lineage>
        <taxon>Eukaryota</taxon>
        <taxon>Metazoa</taxon>
        <taxon>Chordata</taxon>
        <taxon>Craniata</taxon>
        <taxon>Vertebrata</taxon>
        <taxon>Euteleostomi</taxon>
        <taxon>Mammalia</taxon>
        <taxon>Eutheria</taxon>
        <taxon>Laurasiatheria</taxon>
        <taxon>Chiroptera</taxon>
        <taxon>Yinpterochiroptera</taxon>
        <taxon>Pteropodoidea</taxon>
        <taxon>Pteropodidae</taxon>
        <taxon>Pteropodinae</taxon>
        <taxon>Pteropus</taxon>
    </lineage>
</organism>
<dbReference type="PANTHER" id="PTHR34651:SF1">
    <property type="entry name" value="SIMILAR TO ENSANGP00000021391"/>
    <property type="match status" value="1"/>
</dbReference>
<dbReference type="AlphaFoldDB" id="L5K3G4"/>
<dbReference type="InParanoid" id="L5K3G4"/>
<dbReference type="InterPro" id="IPR056855">
    <property type="entry name" value="ATP-grasp_IQCH"/>
</dbReference>
<gene>
    <name evidence="2" type="ORF">PAL_GLEAN10023346</name>
</gene>
<dbReference type="InterPro" id="IPR029245">
    <property type="entry name" value="DUF4528"/>
</dbReference>
<dbReference type="STRING" id="9402.L5K3G4"/>
<evidence type="ECO:0000259" key="1">
    <source>
        <dbReference type="Pfam" id="PF24923"/>
    </source>
</evidence>
<dbReference type="Pfam" id="PF15031">
    <property type="entry name" value="DUF4528"/>
    <property type="match status" value="1"/>
</dbReference>
<sequence>MGKCACSESIGFGQRDFSSHRSQAEVLEDPGVSNRREEETDVPKRKLFCATSPLISHAALLDLAKFIALMGPVLSAHPHLAWHKVFHVWATGLDIAYSDQLALTQLTLYLTNGHLDCSFSTLKVPRFVPNKEKKTGRLDALSVPSQATDRYAVMTTQLRHNNLSLIFHYVFLQLCKAHGIGYDIEERQGTVFILYEHLKRDRLGMLTIGEDLQGVLMTFARNLFIIHQEISAPNMQGETNFKVTHDDLTTSSALPARITDANPSARSAGGRGIFVRTRRCARGLSRARAAPPRASEVLTRHLLQRRLPYWTSFCVPYSAVHNDQFGLSHFNWPVQGANYHVLRTGCFPFIKYHCSKAPWQDLARQDRFFTALKIVNLGIPTLLYGLGSWLFARVTETVHTSYGPITVYFLNKEDEGAMY</sequence>
<evidence type="ECO:0000313" key="3">
    <source>
        <dbReference type="Proteomes" id="UP000010552"/>
    </source>
</evidence>
<dbReference type="EMBL" id="KB031042">
    <property type="protein sequence ID" value="ELK05301.1"/>
    <property type="molecule type" value="Genomic_DNA"/>
</dbReference>
<feature type="domain" description="IQCH-like ATP-grasp" evidence="1">
    <location>
        <begin position="86"/>
        <end position="118"/>
    </location>
</feature>
<evidence type="ECO:0000313" key="2">
    <source>
        <dbReference type="EMBL" id="ELK05301.1"/>
    </source>
</evidence>
<protein>
    <submittedName>
        <fullName evidence="2">IQ domain-containing protein H</fullName>
    </submittedName>
</protein>
<dbReference type="PANTHER" id="PTHR34651">
    <property type="entry name" value="SIMILAR TO ENSANGP00000021391"/>
    <property type="match status" value="1"/>
</dbReference>
<dbReference type="Proteomes" id="UP000010552">
    <property type="component" value="Unassembled WGS sequence"/>
</dbReference>
<name>L5K3G4_PTEAL</name>
<accession>L5K3G4</accession>
<dbReference type="Pfam" id="PF24923">
    <property type="entry name" value="ATP-grasp_IQCH"/>
    <property type="match status" value="1"/>
</dbReference>
<reference evidence="3" key="1">
    <citation type="journal article" date="2013" name="Science">
        <title>Comparative analysis of bat genomes provides insight into the evolution of flight and immunity.</title>
        <authorList>
            <person name="Zhang G."/>
            <person name="Cowled C."/>
            <person name="Shi Z."/>
            <person name="Huang Z."/>
            <person name="Bishop-Lilly K.A."/>
            <person name="Fang X."/>
            <person name="Wynne J.W."/>
            <person name="Xiong Z."/>
            <person name="Baker M.L."/>
            <person name="Zhao W."/>
            <person name="Tachedjian M."/>
            <person name="Zhu Y."/>
            <person name="Zhou P."/>
            <person name="Jiang X."/>
            <person name="Ng J."/>
            <person name="Yang L."/>
            <person name="Wu L."/>
            <person name="Xiao J."/>
            <person name="Feng Y."/>
            <person name="Chen Y."/>
            <person name="Sun X."/>
            <person name="Zhang Y."/>
            <person name="Marsh G.A."/>
            <person name="Crameri G."/>
            <person name="Broder C.C."/>
            <person name="Frey K.G."/>
            <person name="Wang L.F."/>
            <person name="Wang J."/>
        </authorList>
    </citation>
    <scope>NUCLEOTIDE SEQUENCE [LARGE SCALE GENOMIC DNA]</scope>
</reference>
<proteinExistence type="predicted"/>
<keyword evidence="3" id="KW-1185">Reference proteome</keyword>